<dbReference type="InterPro" id="IPR013757">
    <property type="entry name" value="Topo_IIA_A_a_sf"/>
</dbReference>
<dbReference type="EMBL" id="AAGW02039709">
    <property type="status" value="NOT_ANNOTATED_CDS"/>
    <property type="molecule type" value="Genomic_DNA"/>
</dbReference>
<comment type="cofactor">
    <cofactor evidence="20">
        <name>Ca(2+)</name>
        <dbReference type="ChEBI" id="CHEBI:29108"/>
    </cofactor>
    <cofactor evidence="20">
        <name>Mg(2+)</name>
        <dbReference type="ChEBI" id="CHEBI:18420"/>
    </cofactor>
    <cofactor evidence="20">
        <name>Mn(2+)</name>
        <dbReference type="ChEBI" id="CHEBI:29035"/>
    </cofactor>
</comment>
<evidence type="ECO:0000256" key="12">
    <source>
        <dbReference type="ARBA" id="ARBA00022842"/>
    </source>
</evidence>
<dbReference type="InterPro" id="IPR013760">
    <property type="entry name" value="Topo_IIA-like_dom_sf"/>
</dbReference>
<feature type="compositionally biased region" description="Acidic residues" evidence="21">
    <location>
        <begin position="1275"/>
        <end position="1292"/>
    </location>
</feature>
<evidence type="ECO:0000256" key="2">
    <source>
        <dbReference type="ARBA" id="ARBA00001946"/>
    </source>
</evidence>
<feature type="region of interest" description="Disordered" evidence="21">
    <location>
        <begin position="1177"/>
        <end position="1292"/>
    </location>
</feature>
<dbReference type="PANTHER" id="PTHR10169:SF61">
    <property type="entry name" value="DNA TOPOISOMERASE 2-ALPHA"/>
    <property type="match status" value="1"/>
</dbReference>
<keyword evidence="11 20" id="KW-0067">ATP-binding</keyword>
<dbReference type="InterPro" id="IPR013758">
    <property type="entry name" value="Topo_IIA_A/C_ab"/>
</dbReference>
<dbReference type="PANTHER" id="PTHR10169">
    <property type="entry name" value="DNA TOPOISOMERASE/GYRASE"/>
    <property type="match status" value="1"/>
</dbReference>
<evidence type="ECO:0000256" key="17">
    <source>
        <dbReference type="ARBA" id="ARBA00023242"/>
    </source>
</evidence>
<sequence length="1418" mass="162427">MEVSPLQPVNENMQMNKIKKNEDAKKRLSIERIYQKKTQLEHILLRPDTYIGSVELVTQHMWVYDEDVGINYREVTFVPGLYKIFDEILVNAADNKQRDPKMSCIRVTIDPENNLISIWNNGKGIPVVEHKVEKMYVPALIFGQLLTSSNYDDDEKKVTGGRNGYGAKLCNIFSTKFTVETASREYKKMFKQTWMDNMGRAGEMELKSFSGEDYTCITFQPDLSKFKMQSLDKDIVALMVRRAYDIAGSTKDVKVFLNGNKLPVKGFRSYVDMYLKDKVDETGNPLKVIHEQVNHRWEVCLTMSEKGFQQISFVNSIATSKGGRHVDYVADQIVAKLVDVVKKKNKGGVAVKAHQVKNHMWIFVNALIENPTFDSQTKENMTLQAKSFGSTCQLSEKFIKAAIGCGIVESILNWVKFKAQVQLNKKCSAVKHNRIKGIPKLDDANDAGSRNSAECTLILTEGDSAKTLAVSGLGVVGRDKYGVFPLRGKILNVREASHKQIMENAEINNIIKIVGLQYKKNYEDEDSLKTLRYGKIMIMTDQDQDGSHIKGLLINFIHHNWPSLLRHRFLEEFITPIVKVSRNKQEMAFYSLPEFEEWKSSTPNHKKWKVKYYKGLGTSTSKEAKEYFADMKRHRIQFKYSGPEDDAAISLAFSKKQIDDRKEWLTHFMEDRRQRKLLGLPEDYLYGQTTTYLTYNDFINKELILFSNSDNERSIPSMVDGLKPGQRKVLFTCFKRNDKREVKVAQLAGSVAEMSSYHHGEMSLMMTIINLAQNFVGSNNLNLLQPIGQFGTRLHGGKDSASPRYIFTMLSPLARLLFPPKDDHTLRFLYDDNQRVEPEWYIPIIPMVLINGAEGIGTGWSCKIPNFDVREIVNNIRRLMDGEEPLPMLPSYKNFKGTIEELAPNQYVINGEVAILNSTTIEISELPVRTWTQTYKEQVLEPMLNGTEKTPPLITDYREYHTDTTVKFVVKMTEEKLAEAERVGLHKVFKLQTSLTCNSMVLFDHVGCLKKYDTVLDILKDFFELRLKYYGLRKEWLLGMLGAESAKLNNQARFILEKIDGKIIIENKPKKELIKVLIQRGYDSDPVKAWKEAQQKVPDEEENEESDTEKETEKSDSVTDSGPTFNYLLDMPLWYLTKEKKDELCRQRNEKEQELETLKRKGPSDLWKEDLAAFIEELEPRKNKMDENTEGSPKEDGTELEDLKQRLEKKQKREPGTKTKKQTTLPFKPIKKAKKRNPWSDSESDMSSNESNFDVPPREIEPRRAATKTKFTVDLDSDDDFSDFDEKTQDDDFVPSYAISDLMWISSLFSTSSTSTTGAKKRAAPKGTKKNPALNSDVSQKPEPAKTKTQRKRKPSTSDDSDSNFEKIVSKAVTSKKSKGENDDFLLDLDSSVAPRAKSSRAKKPIKYLEESDEDDLF</sequence>
<dbReference type="InterPro" id="IPR031660">
    <property type="entry name" value="TOPRIM_C"/>
</dbReference>
<keyword evidence="15 19" id="KW-0238">DNA-binding</keyword>
<evidence type="ECO:0000256" key="13">
    <source>
        <dbReference type="ARBA" id="ARBA00023029"/>
    </source>
</evidence>
<reference evidence="24" key="3">
    <citation type="submission" date="2025-09" db="UniProtKB">
        <authorList>
            <consortium name="Ensembl"/>
        </authorList>
    </citation>
    <scope>IDENTIFICATION</scope>
    <source>
        <strain evidence="24">Thorbecke</strain>
    </source>
</reference>
<evidence type="ECO:0000256" key="21">
    <source>
        <dbReference type="SAM" id="MobiDB-lite"/>
    </source>
</evidence>
<feature type="region of interest" description="Disordered" evidence="21">
    <location>
        <begin position="1311"/>
        <end position="1418"/>
    </location>
</feature>
<dbReference type="FunFam" id="3.30.1490.30:FF:000001">
    <property type="entry name" value="DNA topoisomerase 2"/>
    <property type="match status" value="1"/>
</dbReference>
<dbReference type="Pfam" id="PF00521">
    <property type="entry name" value="DNA_topoisoIV"/>
    <property type="match status" value="1"/>
</dbReference>
<feature type="compositionally biased region" description="Basic residues" evidence="21">
    <location>
        <begin position="1319"/>
        <end position="1329"/>
    </location>
</feature>
<organism evidence="24 25">
    <name type="scientific">Oryctolagus cuniculus</name>
    <name type="common">Rabbit</name>
    <dbReference type="NCBI Taxonomy" id="9986"/>
    <lineage>
        <taxon>Eukaryota</taxon>
        <taxon>Metazoa</taxon>
        <taxon>Chordata</taxon>
        <taxon>Craniata</taxon>
        <taxon>Vertebrata</taxon>
        <taxon>Euteleostomi</taxon>
        <taxon>Mammalia</taxon>
        <taxon>Eutheria</taxon>
        <taxon>Euarchontoglires</taxon>
        <taxon>Glires</taxon>
        <taxon>Lagomorpha</taxon>
        <taxon>Leporidae</taxon>
        <taxon>Oryctolagus</taxon>
    </lineage>
</organism>
<dbReference type="PROSITE" id="PS50880">
    <property type="entry name" value="TOPRIM"/>
    <property type="match status" value="1"/>
</dbReference>
<keyword evidence="12" id="KW-0460">Magnesium</keyword>
<dbReference type="InterPro" id="IPR006171">
    <property type="entry name" value="TOPRIM_dom"/>
</dbReference>
<dbReference type="Gene3D" id="3.30.1360.40">
    <property type="match status" value="1"/>
</dbReference>
<dbReference type="Pfam" id="PF01751">
    <property type="entry name" value="Toprim"/>
    <property type="match status" value="1"/>
</dbReference>
<dbReference type="Pfam" id="PF08070">
    <property type="entry name" value="DTHCT"/>
    <property type="match status" value="1"/>
</dbReference>
<evidence type="ECO:0000256" key="8">
    <source>
        <dbReference type="ARBA" id="ARBA00022553"/>
    </source>
</evidence>
<keyword evidence="17" id="KW-0539">Nucleus</keyword>
<dbReference type="GO" id="GO:0005654">
    <property type="term" value="C:nucleoplasm"/>
    <property type="evidence" value="ECO:0007669"/>
    <property type="project" value="UniProtKB-SubCell"/>
</dbReference>
<evidence type="ECO:0000256" key="1">
    <source>
        <dbReference type="ARBA" id="ARBA00000185"/>
    </source>
</evidence>
<comment type="cofactor">
    <cofactor evidence="2">
        <name>Mg(2+)</name>
        <dbReference type="ChEBI" id="CHEBI:18420"/>
    </cofactor>
</comment>
<dbReference type="Gene3D" id="3.40.50.670">
    <property type="match status" value="1"/>
</dbReference>
<evidence type="ECO:0000256" key="9">
    <source>
        <dbReference type="ARBA" id="ARBA00022723"/>
    </source>
</evidence>
<dbReference type="GO" id="GO:0048511">
    <property type="term" value="P:rhythmic process"/>
    <property type="evidence" value="ECO:0007669"/>
    <property type="project" value="UniProtKB-KW"/>
</dbReference>
<evidence type="ECO:0000256" key="18">
    <source>
        <dbReference type="ARBA" id="ARBA00045326"/>
    </source>
</evidence>
<dbReference type="EMBL" id="AAGW02039708">
    <property type="status" value="NOT_ANNOTATED_CDS"/>
    <property type="molecule type" value="Genomic_DNA"/>
</dbReference>
<protein>
    <recommendedName>
        <fullName evidence="20">DNA topoisomerase 2</fullName>
        <ecNumber evidence="20">5.6.2.2</ecNumber>
    </recommendedName>
</protein>
<name>A0A5F9CWP4_RABIT</name>
<dbReference type="EC" id="5.6.2.2" evidence="20"/>
<feature type="domain" description="Topo IIA-type catalytic" evidence="23">
    <location>
        <begin position="715"/>
        <end position="1171"/>
    </location>
</feature>
<evidence type="ECO:0000256" key="20">
    <source>
        <dbReference type="RuleBase" id="RU362094"/>
    </source>
</evidence>
<dbReference type="GO" id="GO:0030263">
    <property type="term" value="P:apoptotic chromosome condensation"/>
    <property type="evidence" value="ECO:0007669"/>
    <property type="project" value="TreeGrafter"/>
</dbReference>
<reference evidence="24 25" key="1">
    <citation type="journal article" date="2011" name="Nature">
        <title>A high-resolution map of human evolutionary constraint using 29 mammals.</title>
        <authorList>
            <person name="Lindblad-Toh K."/>
            <person name="Garber M."/>
            <person name="Zuk O."/>
            <person name="Lin M.F."/>
            <person name="Parker B.J."/>
            <person name="Washietl S."/>
            <person name="Kheradpour P."/>
            <person name="Ernst J."/>
            <person name="Jordan G."/>
            <person name="Mauceli E."/>
            <person name="Ward L.D."/>
            <person name="Lowe C.B."/>
            <person name="Holloway A.K."/>
            <person name="Clamp M."/>
            <person name="Gnerre S."/>
            <person name="Alfoldi J."/>
            <person name="Beal K."/>
            <person name="Chang J."/>
            <person name="Clawson H."/>
            <person name="Cuff J."/>
            <person name="Di Palma F."/>
            <person name="Fitzgerald S."/>
            <person name="Flicek P."/>
            <person name="Guttman M."/>
            <person name="Hubisz M.J."/>
            <person name="Jaffe D.B."/>
            <person name="Jungreis I."/>
            <person name="Kent W.J."/>
            <person name="Kostka D."/>
            <person name="Lara M."/>
            <person name="Martins A.L."/>
            <person name="Massingham T."/>
            <person name="Moltke I."/>
            <person name="Raney B.J."/>
            <person name="Rasmussen M.D."/>
            <person name="Robinson J."/>
            <person name="Stark A."/>
            <person name="Vilella A.J."/>
            <person name="Wen J."/>
            <person name="Xie X."/>
            <person name="Zody M.C."/>
            <person name="Baldwin J."/>
            <person name="Bloom T."/>
            <person name="Chin C.W."/>
            <person name="Heiman D."/>
            <person name="Nicol R."/>
            <person name="Nusbaum C."/>
            <person name="Young S."/>
            <person name="Wilkinson J."/>
            <person name="Worley K.C."/>
            <person name="Kovar C.L."/>
            <person name="Muzny D.M."/>
            <person name="Gibbs R.A."/>
            <person name="Cree A."/>
            <person name="Dihn H.H."/>
            <person name="Fowler G."/>
            <person name="Jhangiani S."/>
            <person name="Joshi V."/>
            <person name="Lee S."/>
            <person name="Lewis L.R."/>
            <person name="Nazareth L.V."/>
            <person name="Okwuonu G."/>
            <person name="Santibanez J."/>
            <person name="Warren W.C."/>
            <person name="Mardis E.R."/>
            <person name="Weinstock G.M."/>
            <person name="Wilson R.K."/>
            <person name="Delehaunty K."/>
            <person name="Dooling D."/>
            <person name="Fronik C."/>
            <person name="Fulton L."/>
            <person name="Fulton B."/>
            <person name="Graves T."/>
            <person name="Minx P."/>
            <person name="Sodergren E."/>
            <person name="Birney E."/>
            <person name="Margulies E.H."/>
            <person name="Herrero J."/>
            <person name="Green E.D."/>
            <person name="Haussler D."/>
            <person name="Siepel A."/>
            <person name="Goldman N."/>
            <person name="Pollard K.S."/>
            <person name="Pedersen J.S."/>
            <person name="Lander E.S."/>
            <person name="Kellis M."/>
        </authorList>
    </citation>
    <scope>NUCLEOTIDE SEQUENCE [LARGE SCALE GENOMIC DNA]</scope>
    <source>
        <strain evidence="24 25">Thorbecke inbred</strain>
    </source>
</reference>
<dbReference type="GO" id="GO:0005524">
    <property type="term" value="F:ATP binding"/>
    <property type="evidence" value="ECO:0007669"/>
    <property type="project" value="UniProtKB-UniRule"/>
</dbReference>
<comment type="catalytic activity">
    <reaction evidence="1 19 20">
        <text>ATP-dependent breakage, passage and rejoining of double-stranded DNA.</text>
        <dbReference type="EC" id="5.6.2.2"/>
    </reaction>
</comment>
<evidence type="ECO:0000256" key="5">
    <source>
        <dbReference type="ARBA" id="ARBA00004642"/>
    </source>
</evidence>
<dbReference type="Bgee" id="ENSOCUG00000002814">
    <property type="expression patterns" value="Expressed in embryo and 15 other cell types or tissues"/>
</dbReference>
<dbReference type="CDD" id="cd03481">
    <property type="entry name" value="TopoIIA_Trans_ScTopoIIA"/>
    <property type="match status" value="1"/>
</dbReference>
<feature type="compositionally biased region" description="Acidic residues" evidence="21">
    <location>
        <begin position="1099"/>
        <end position="1108"/>
    </location>
</feature>
<dbReference type="GO" id="GO:0003918">
    <property type="term" value="F:DNA topoisomerase type II (double strand cut, ATP-hydrolyzing) activity"/>
    <property type="evidence" value="ECO:0007669"/>
    <property type="project" value="UniProtKB-UniRule"/>
</dbReference>
<dbReference type="SUPFAM" id="SSF55874">
    <property type="entry name" value="ATPase domain of HSP90 chaperone/DNA topoisomerase II/histidine kinase"/>
    <property type="match status" value="1"/>
</dbReference>
<dbReference type="InterPro" id="IPR018522">
    <property type="entry name" value="TopoIIA_CS"/>
</dbReference>
<evidence type="ECO:0000256" key="3">
    <source>
        <dbReference type="ARBA" id="ARBA00004496"/>
    </source>
</evidence>
<dbReference type="FunFam" id="3.30.565.10:FF:000004">
    <property type="entry name" value="DNA topoisomerase 2"/>
    <property type="match status" value="1"/>
</dbReference>
<dbReference type="PRINTS" id="PR00418">
    <property type="entry name" value="TPI2FAMILY"/>
</dbReference>
<dbReference type="PROSITE" id="PS00177">
    <property type="entry name" value="TOPOISOMERASE_II"/>
    <property type="match status" value="1"/>
</dbReference>
<dbReference type="PRINTS" id="PR01158">
    <property type="entry name" value="TOPISMRASEII"/>
</dbReference>
<evidence type="ECO:0000259" key="22">
    <source>
        <dbReference type="PROSITE" id="PS50880"/>
    </source>
</evidence>
<comment type="similarity">
    <text evidence="6 20">Belongs to the type II topoisomerase family.</text>
</comment>
<dbReference type="Ensembl" id="ENSOCUT00000034413.1">
    <property type="protein sequence ID" value="ENSOCUP00000037688.1"/>
    <property type="gene ID" value="ENSOCUG00000002814.4"/>
</dbReference>
<dbReference type="Pfam" id="PF02518">
    <property type="entry name" value="HATPase_c"/>
    <property type="match status" value="1"/>
</dbReference>
<evidence type="ECO:0000256" key="10">
    <source>
        <dbReference type="ARBA" id="ARBA00022741"/>
    </source>
</evidence>
<dbReference type="InterPro" id="IPR003594">
    <property type="entry name" value="HATPase_dom"/>
</dbReference>
<feature type="active site" description="O-(5'-phospho-DNA)-tyrosine intermediate" evidence="19">
    <location>
        <position position="805"/>
    </location>
</feature>
<evidence type="ECO:0000256" key="6">
    <source>
        <dbReference type="ARBA" id="ARBA00011080"/>
    </source>
</evidence>
<feature type="region of interest" description="Disordered" evidence="21">
    <location>
        <begin position="1091"/>
        <end position="1124"/>
    </location>
</feature>
<keyword evidence="25" id="KW-1185">Reference proteome</keyword>
<dbReference type="PROSITE" id="PS52040">
    <property type="entry name" value="TOPO_IIA"/>
    <property type="match status" value="1"/>
</dbReference>
<dbReference type="InterPro" id="IPR014721">
    <property type="entry name" value="Ribsml_uS5_D2-typ_fold_subgr"/>
</dbReference>
<reference evidence="24" key="2">
    <citation type="submission" date="2025-08" db="UniProtKB">
        <authorList>
            <consortium name="Ensembl"/>
        </authorList>
    </citation>
    <scope>IDENTIFICATION</scope>
    <source>
        <strain evidence="24">Thorbecke</strain>
    </source>
</reference>
<dbReference type="Gene3D" id="1.10.268.10">
    <property type="entry name" value="Topoisomerase, domain 3"/>
    <property type="match status" value="1"/>
</dbReference>
<dbReference type="SMART" id="SM00434">
    <property type="entry name" value="TOP4c"/>
    <property type="match status" value="1"/>
</dbReference>
<gene>
    <name evidence="24" type="primary">TOP2A</name>
</gene>
<dbReference type="InterPro" id="IPR002205">
    <property type="entry name" value="Topo_IIA_dom_A"/>
</dbReference>
<dbReference type="Gene3D" id="3.30.1490.30">
    <property type="match status" value="1"/>
</dbReference>
<evidence type="ECO:0000256" key="4">
    <source>
        <dbReference type="ARBA" id="ARBA00004604"/>
    </source>
</evidence>
<dbReference type="FunFam" id="3.90.199.10:FF:000002">
    <property type="entry name" value="DNA topoisomerase 2"/>
    <property type="match status" value="1"/>
</dbReference>
<dbReference type="InterPro" id="IPR001154">
    <property type="entry name" value="TopoII_euk"/>
</dbReference>
<dbReference type="GeneTree" id="ENSGT00940000157539"/>
<evidence type="ECO:0000256" key="14">
    <source>
        <dbReference type="ARBA" id="ARBA00023108"/>
    </source>
</evidence>
<evidence type="ECO:0000313" key="25">
    <source>
        <dbReference type="Proteomes" id="UP000001811"/>
    </source>
</evidence>
<keyword evidence="16 19" id="KW-0413">Isomerase</keyword>
<comment type="subcellular location">
    <subcellularLocation>
        <location evidence="3">Cytoplasm</location>
    </subcellularLocation>
    <subcellularLocation>
        <location evidence="4">Nucleus</location>
        <location evidence="4">Nucleolus</location>
    </subcellularLocation>
    <subcellularLocation>
        <location evidence="5">Nucleus</location>
        <location evidence="5">Nucleoplasm</location>
    </subcellularLocation>
</comment>
<dbReference type="InterPro" id="IPR001241">
    <property type="entry name" value="Topo_IIA"/>
</dbReference>
<dbReference type="SMART" id="SM00433">
    <property type="entry name" value="TOP2c"/>
    <property type="match status" value="1"/>
</dbReference>
<dbReference type="Gene3D" id="3.30.565.10">
    <property type="entry name" value="Histidine kinase-like ATPase, C-terminal domain"/>
    <property type="match status" value="1"/>
</dbReference>
<keyword evidence="10 20" id="KW-0547">Nucleotide-binding</keyword>
<dbReference type="Proteomes" id="UP000001811">
    <property type="component" value="Chromosome 19"/>
</dbReference>
<dbReference type="GO" id="GO:0046872">
    <property type="term" value="F:metal ion binding"/>
    <property type="evidence" value="ECO:0007669"/>
    <property type="project" value="UniProtKB-KW"/>
</dbReference>
<dbReference type="CDD" id="cd16930">
    <property type="entry name" value="HATPase_TopII-like"/>
    <property type="match status" value="1"/>
</dbReference>
<comment type="subunit">
    <text evidence="20">Homodimer.</text>
</comment>
<comment type="function">
    <text evidence="18">Key decatenating enzyme that alters DNA topology by binding to two double-stranded DNA molecules, generating a double-stranded break in one of the strands, passing the intact strand through the broken strand, and religating the broken strand. May play a role in regulating the period length of BMAL1 transcriptional oscillation.</text>
</comment>
<dbReference type="InterPro" id="IPR050634">
    <property type="entry name" value="DNA_Topoisomerase_II"/>
</dbReference>
<keyword evidence="7" id="KW-0963">Cytoplasm</keyword>
<proteinExistence type="inferred from homology"/>
<dbReference type="EMBL" id="AAGW02039707">
    <property type="status" value="NOT_ANNOTATED_CDS"/>
    <property type="molecule type" value="Genomic_DNA"/>
</dbReference>
<dbReference type="InterPro" id="IPR020568">
    <property type="entry name" value="Ribosomal_Su5_D2-typ_SF"/>
</dbReference>
<dbReference type="GO" id="GO:0005737">
    <property type="term" value="C:cytoplasm"/>
    <property type="evidence" value="ECO:0007669"/>
    <property type="project" value="UniProtKB-SubCell"/>
</dbReference>
<dbReference type="FunFam" id="3.30.230.10:FF:000008">
    <property type="entry name" value="DNA topoisomerase 2"/>
    <property type="match status" value="1"/>
</dbReference>
<evidence type="ECO:0000256" key="15">
    <source>
        <dbReference type="ARBA" id="ARBA00023125"/>
    </source>
</evidence>
<dbReference type="GO" id="GO:0006265">
    <property type="term" value="P:DNA topological change"/>
    <property type="evidence" value="ECO:0007669"/>
    <property type="project" value="UniProtKB-UniRule"/>
</dbReference>
<dbReference type="GO" id="GO:0000712">
    <property type="term" value="P:resolution of meiotic recombination intermediates"/>
    <property type="evidence" value="ECO:0007669"/>
    <property type="project" value="TreeGrafter"/>
</dbReference>
<dbReference type="InterPro" id="IPR013506">
    <property type="entry name" value="Topo_IIA_bsu_dom2"/>
</dbReference>
<feature type="compositionally biased region" description="Basic and acidic residues" evidence="21">
    <location>
        <begin position="1178"/>
        <end position="1217"/>
    </location>
</feature>
<dbReference type="GO" id="GO:0005730">
    <property type="term" value="C:nucleolus"/>
    <property type="evidence" value="ECO:0007669"/>
    <property type="project" value="UniProtKB-SubCell"/>
</dbReference>
<dbReference type="Gene3D" id="3.30.230.10">
    <property type="match status" value="1"/>
</dbReference>
<evidence type="ECO:0000256" key="16">
    <source>
        <dbReference type="ARBA" id="ARBA00023235"/>
    </source>
</evidence>
<feature type="domain" description="Toprim" evidence="22">
    <location>
        <begin position="455"/>
        <end position="572"/>
    </location>
</feature>
<dbReference type="FunFam" id="3.40.50.670:FF:000001">
    <property type="entry name" value="DNA topoisomerase 2"/>
    <property type="match status" value="2"/>
</dbReference>
<dbReference type="InterPro" id="IPR013759">
    <property type="entry name" value="Topo_IIA_B_C"/>
</dbReference>
<dbReference type="Pfam" id="PF16898">
    <property type="entry name" value="TOPRIM_C"/>
    <property type="match status" value="1"/>
</dbReference>
<dbReference type="Pfam" id="PF00204">
    <property type="entry name" value="DNA_gyraseB"/>
    <property type="match status" value="1"/>
</dbReference>
<evidence type="ECO:0000256" key="11">
    <source>
        <dbReference type="ARBA" id="ARBA00022840"/>
    </source>
</evidence>
<dbReference type="SUPFAM" id="SSF54211">
    <property type="entry name" value="Ribosomal protein S5 domain 2-like"/>
    <property type="match status" value="1"/>
</dbReference>
<evidence type="ECO:0000256" key="7">
    <source>
        <dbReference type="ARBA" id="ARBA00022490"/>
    </source>
</evidence>
<keyword evidence="13 19" id="KW-0799">Topoisomerase</keyword>
<dbReference type="FunFam" id="3.30.1360.40:FF:000003">
    <property type="entry name" value="DNA topoisomerase 2"/>
    <property type="match status" value="1"/>
</dbReference>
<keyword evidence="9" id="KW-0479">Metal-binding</keyword>
<evidence type="ECO:0000313" key="24">
    <source>
        <dbReference type="Ensembl" id="ENSOCUP00000037688.1"/>
    </source>
</evidence>
<accession>A0A5F9CWP4</accession>
<dbReference type="GO" id="GO:0000819">
    <property type="term" value="P:sister chromatid segregation"/>
    <property type="evidence" value="ECO:0007669"/>
    <property type="project" value="TreeGrafter"/>
</dbReference>
<dbReference type="InterPro" id="IPR036890">
    <property type="entry name" value="HATPase_C_sf"/>
</dbReference>
<evidence type="ECO:0000259" key="23">
    <source>
        <dbReference type="PROSITE" id="PS52040"/>
    </source>
</evidence>
<dbReference type="Gene3D" id="3.90.199.10">
    <property type="entry name" value="Topoisomerase II, domain 5"/>
    <property type="match status" value="1"/>
</dbReference>
<dbReference type="FunFam" id="1.10.268.10:FF:000002">
    <property type="entry name" value="DNA topoisomerase 2"/>
    <property type="match status" value="1"/>
</dbReference>
<evidence type="ECO:0000256" key="19">
    <source>
        <dbReference type="PROSITE-ProRule" id="PRU01384"/>
    </source>
</evidence>
<dbReference type="InterPro" id="IPR034157">
    <property type="entry name" value="TOPRIM_TopoII"/>
</dbReference>
<dbReference type="GO" id="GO:0003677">
    <property type="term" value="F:DNA binding"/>
    <property type="evidence" value="ECO:0007669"/>
    <property type="project" value="UniProtKB-UniRule"/>
</dbReference>
<dbReference type="CDD" id="cd00187">
    <property type="entry name" value="TOP4c"/>
    <property type="match status" value="1"/>
</dbReference>
<dbReference type="SUPFAM" id="SSF56719">
    <property type="entry name" value="Type II DNA topoisomerase"/>
    <property type="match status" value="1"/>
</dbReference>
<keyword evidence="8" id="KW-0597">Phosphoprotein</keyword>
<dbReference type="CDD" id="cd03365">
    <property type="entry name" value="TOPRIM_TopoIIA"/>
    <property type="match status" value="1"/>
</dbReference>
<dbReference type="InterPro" id="IPR012542">
    <property type="entry name" value="DTHCT"/>
</dbReference>
<keyword evidence="14" id="KW-0090">Biological rhythms</keyword>